<keyword evidence="1" id="KW-0812">Transmembrane</keyword>
<gene>
    <name evidence="2" type="ORF">AAJ76_100002194</name>
</gene>
<feature type="transmembrane region" description="Helical" evidence="1">
    <location>
        <begin position="45"/>
        <end position="66"/>
    </location>
</feature>
<dbReference type="AlphaFoldDB" id="A0A0F9ZEJ7"/>
<proteinExistence type="predicted"/>
<dbReference type="GeneID" id="36318406"/>
<keyword evidence="1" id="KW-0472">Membrane</keyword>
<evidence type="ECO:0000313" key="2">
    <source>
        <dbReference type="EMBL" id="KKO75854.1"/>
    </source>
</evidence>
<accession>A0A0F9ZEJ7</accession>
<evidence type="ECO:0000313" key="3">
    <source>
        <dbReference type="Proteomes" id="UP000034350"/>
    </source>
</evidence>
<organism evidence="2 3">
    <name type="scientific">Vairimorpha ceranae</name>
    <dbReference type="NCBI Taxonomy" id="40302"/>
    <lineage>
        <taxon>Eukaryota</taxon>
        <taxon>Fungi</taxon>
        <taxon>Fungi incertae sedis</taxon>
        <taxon>Microsporidia</taxon>
        <taxon>Nosematidae</taxon>
        <taxon>Vairimorpha</taxon>
    </lineage>
</organism>
<sequence length="73" mass="8996">MYDKKSLKKIFIFAKLVIIKKKRFFTFDQLQIYTRTTKIYTLIQLYEAVLIIMLMLEQLAFFVFYIEKNFRPV</sequence>
<keyword evidence="3" id="KW-1185">Reference proteome</keyword>
<protein>
    <submittedName>
        <fullName evidence="2">Uncharacterized protein</fullName>
    </submittedName>
</protein>
<keyword evidence="1" id="KW-1133">Transmembrane helix</keyword>
<dbReference type="Proteomes" id="UP000034350">
    <property type="component" value="Unassembled WGS sequence"/>
</dbReference>
<name>A0A0F9ZEJ7_9MICR</name>
<evidence type="ECO:0000256" key="1">
    <source>
        <dbReference type="SAM" id="Phobius"/>
    </source>
</evidence>
<dbReference type="EMBL" id="JPQZ01000010">
    <property type="protein sequence ID" value="KKO75854.1"/>
    <property type="molecule type" value="Genomic_DNA"/>
</dbReference>
<dbReference type="RefSeq" id="XP_024331596.1">
    <property type="nucleotide sequence ID" value="XM_024473512.1"/>
</dbReference>
<reference evidence="2 3" key="1">
    <citation type="journal article" date="2015" name="Environ. Microbiol.">
        <title>Genome analyses suggest the presence of polyploidy and recent human-driven expansions in eight global populations of the honeybee pathogen Nosema ceranae.</title>
        <authorList>
            <person name="Pelin A."/>
            <person name="Selman M."/>
            <person name="Aris-Brosou S."/>
            <person name="Farinelli L."/>
            <person name="Corradi N."/>
        </authorList>
    </citation>
    <scope>NUCLEOTIDE SEQUENCE [LARGE SCALE GENOMIC DNA]</scope>
    <source>
        <strain evidence="2 3">PA08 1199</strain>
    </source>
</reference>
<dbReference type="VEuPathDB" id="MicrosporidiaDB:AAJ76_100002194"/>
<comment type="caution">
    <text evidence="2">The sequence shown here is derived from an EMBL/GenBank/DDBJ whole genome shotgun (WGS) entry which is preliminary data.</text>
</comment>